<dbReference type="PANTHER" id="PTHR31118:SF12">
    <property type="entry name" value="CYCLASE-LIKE PROTEIN 2"/>
    <property type="match status" value="1"/>
</dbReference>
<dbReference type="RefSeq" id="WP_185121995.1">
    <property type="nucleotide sequence ID" value="NZ_JACJVQ010000019.1"/>
</dbReference>
<dbReference type="Proteomes" id="UP000535838">
    <property type="component" value="Unassembled WGS sequence"/>
</dbReference>
<keyword evidence="2" id="KW-1185">Reference proteome</keyword>
<organism evidence="1 2">
    <name type="scientific">Cohnella thailandensis</name>
    <dbReference type="NCBI Taxonomy" id="557557"/>
    <lineage>
        <taxon>Bacteria</taxon>
        <taxon>Bacillati</taxon>
        <taxon>Bacillota</taxon>
        <taxon>Bacilli</taxon>
        <taxon>Bacillales</taxon>
        <taxon>Paenibacillaceae</taxon>
        <taxon>Cohnella</taxon>
    </lineage>
</organism>
<dbReference type="GO" id="GO:0004061">
    <property type="term" value="F:arylformamidase activity"/>
    <property type="evidence" value="ECO:0007669"/>
    <property type="project" value="InterPro"/>
</dbReference>
<dbReference type="GO" id="GO:0019441">
    <property type="term" value="P:L-tryptophan catabolic process to kynurenine"/>
    <property type="evidence" value="ECO:0007669"/>
    <property type="project" value="InterPro"/>
</dbReference>
<accession>A0A841SZT6</accession>
<dbReference type="AlphaFoldDB" id="A0A841SZT6"/>
<dbReference type="Gene3D" id="3.50.30.50">
    <property type="entry name" value="Putative cyclase"/>
    <property type="match status" value="2"/>
</dbReference>
<evidence type="ECO:0000313" key="1">
    <source>
        <dbReference type="EMBL" id="MBB6636792.1"/>
    </source>
</evidence>
<protein>
    <submittedName>
        <fullName evidence="1">Cyclase family protein</fullName>
    </submittedName>
</protein>
<dbReference type="SUPFAM" id="SSF102198">
    <property type="entry name" value="Putative cyclase"/>
    <property type="match status" value="1"/>
</dbReference>
<dbReference type="InterPro" id="IPR037175">
    <property type="entry name" value="KFase_sf"/>
</dbReference>
<dbReference type="EMBL" id="JACJVQ010000019">
    <property type="protein sequence ID" value="MBB6636792.1"/>
    <property type="molecule type" value="Genomic_DNA"/>
</dbReference>
<name>A0A841SZT6_9BACL</name>
<sequence length="186" mass="20383">MRFIDLSAPLKDGMPVYPGDPRVRIRIVHTHERHSWEVRSLSMGTHSGTHVDAPSHMHEGGASVDRLPLERFCGVSRVVDPEGEWPAGIGLFFAEPAGIELFGKLAERRPRFVGGELSEPLERALLGKGILTYTDLQGLERLPKNRDFQFYGFPLRIEGGDGSPVRAVAVLDENETGGPESKSTGG</sequence>
<gene>
    <name evidence="1" type="ORF">H7B67_21915</name>
</gene>
<comment type="caution">
    <text evidence="1">The sequence shown here is derived from an EMBL/GenBank/DDBJ whole genome shotgun (WGS) entry which is preliminary data.</text>
</comment>
<dbReference type="Pfam" id="PF04199">
    <property type="entry name" value="Cyclase"/>
    <property type="match status" value="1"/>
</dbReference>
<reference evidence="1 2" key="1">
    <citation type="submission" date="2020-08" db="EMBL/GenBank/DDBJ databases">
        <title>Cohnella phylogeny.</title>
        <authorList>
            <person name="Dunlap C."/>
        </authorList>
    </citation>
    <scope>NUCLEOTIDE SEQUENCE [LARGE SCALE GENOMIC DNA]</scope>
    <source>
        <strain evidence="1 2">DSM 25241</strain>
    </source>
</reference>
<dbReference type="InterPro" id="IPR007325">
    <property type="entry name" value="KFase/CYL"/>
</dbReference>
<evidence type="ECO:0000313" key="2">
    <source>
        <dbReference type="Proteomes" id="UP000535838"/>
    </source>
</evidence>
<dbReference type="PANTHER" id="PTHR31118">
    <property type="entry name" value="CYCLASE-LIKE PROTEIN 2"/>
    <property type="match status" value="1"/>
</dbReference>
<proteinExistence type="predicted"/>